<protein>
    <submittedName>
        <fullName evidence="1">Spore coat polysaccharide biosynthesis protein F, CMP-KDO synthetase</fullName>
    </submittedName>
</protein>
<dbReference type="RefSeq" id="WP_005452751.1">
    <property type="nucleotide sequence ID" value="NZ_CM001440.1"/>
</dbReference>
<dbReference type="InterPro" id="IPR029044">
    <property type="entry name" value="Nucleotide-diphossugar_trans"/>
</dbReference>
<dbReference type="PANTHER" id="PTHR42866:SF1">
    <property type="entry name" value="SPORE COAT POLYSACCHARIDE BIOSYNTHESIS PROTEIN SPSF"/>
    <property type="match status" value="1"/>
</dbReference>
<dbReference type="PANTHER" id="PTHR42866">
    <property type="entry name" value="3-DEOXY-MANNO-OCTULOSONATE CYTIDYLYLTRANSFERASE"/>
    <property type="match status" value="1"/>
</dbReference>
<dbReference type="eggNOG" id="COG1861">
    <property type="taxonomic scope" value="Bacteria"/>
</dbReference>
<dbReference type="Pfam" id="PF02348">
    <property type="entry name" value="CTP_transf_3"/>
    <property type="match status" value="1"/>
</dbReference>
<dbReference type="Gene3D" id="3.90.550.10">
    <property type="entry name" value="Spore Coat Polysaccharide Biosynthesis Protein SpsA, Chain A"/>
    <property type="match status" value="1"/>
</dbReference>
<dbReference type="STRING" id="882082.SaccyDRAFT_0196"/>
<organism evidence="1 2">
    <name type="scientific">Saccharomonospora cyanea NA-134</name>
    <dbReference type="NCBI Taxonomy" id="882082"/>
    <lineage>
        <taxon>Bacteria</taxon>
        <taxon>Bacillati</taxon>
        <taxon>Actinomycetota</taxon>
        <taxon>Actinomycetes</taxon>
        <taxon>Pseudonocardiales</taxon>
        <taxon>Pseudonocardiaceae</taxon>
        <taxon>Saccharomonospora</taxon>
    </lineage>
</organism>
<dbReference type="SUPFAM" id="SSF53448">
    <property type="entry name" value="Nucleotide-diphospho-sugar transferases"/>
    <property type="match status" value="1"/>
</dbReference>
<accession>H5XCD0</accession>
<proteinExistence type="predicted"/>
<dbReference type="EMBL" id="CM001440">
    <property type="protein sequence ID" value="EHR59136.1"/>
    <property type="molecule type" value="Genomic_DNA"/>
</dbReference>
<dbReference type="GO" id="GO:0005829">
    <property type="term" value="C:cytosol"/>
    <property type="evidence" value="ECO:0007669"/>
    <property type="project" value="TreeGrafter"/>
</dbReference>
<reference evidence="1 2" key="1">
    <citation type="submission" date="2011-11" db="EMBL/GenBank/DDBJ databases">
        <title>The Noncontiguous Finished sequence of Saccharomonospora cyanea NA-134.</title>
        <authorList>
            <consortium name="US DOE Joint Genome Institute"/>
            <person name="Lucas S."/>
            <person name="Han J."/>
            <person name="Lapidus A."/>
            <person name="Cheng J.-F."/>
            <person name="Goodwin L."/>
            <person name="Pitluck S."/>
            <person name="Peters L."/>
            <person name="Ovchinnikova G."/>
            <person name="Lu M."/>
            <person name="Detter J.C."/>
            <person name="Han C."/>
            <person name="Tapia R."/>
            <person name="Land M."/>
            <person name="Hauser L."/>
            <person name="Kyrpides N."/>
            <person name="Ivanova N."/>
            <person name="Pagani I."/>
            <person name="Brambilla E.-M."/>
            <person name="Klenk H.-P."/>
            <person name="Woyke T."/>
        </authorList>
    </citation>
    <scope>NUCLEOTIDE SEQUENCE [LARGE SCALE GENOMIC DNA]</scope>
    <source>
        <strain evidence="1 2">NA-134</strain>
    </source>
</reference>
<dbReference type="AlphaFoldDB" id="H5XCD0"/>
<gene>
    <name evidence="1" type="ORF">SaccyDRAFT_0196</name>
</gene>
<evidence type="ECO:0000313" key="2">
    <source>
        <dbReference type="Proteomes" id="UP000002791"/>
    </source>
</evidence>
<sequence length="251" mass="27497">MSFMSSSPTVNVVIQARASSTRLPGKVLRPLGERSVLGWVVRAARRTRGVDTVVVATSDAPDDDAVAEEALRQGARVVRGPLDDVLARFLVACEEYPADAVVRLTADCPLHDPALLTQVVALWRAQPELDYVSTTLVRTLPRGFDAELVRVPVLAEQARRPEGPHREHVTYGVANDAETYACSGVVTAPRADDLRVTLDTEDDWALLEALVRELSRRHGEGPFAWRDVVAVLRERADLVALNAHVEQKEVA</sequence>
<dbReference type="InterPro" id="IPR003329">
    <property type="entry name" value="Cytidylyl_trans"/>
</dbReference>
<keyword evidence="2" id="KW-1185">Reference proteome</keyword>
<dbReference type="CDD" id="cd02518">
    <property type="entry name" value="GT2_SpsF"/>
    <property type="match status" value="1"/>
</dbReference>
<dbReference type="Proteomes" id="UP000002791">
    <property type="component" value="Chromosome"/>
</dbReference>
<evidence type="ECO:0000313" key="1">
    <source>
        <dbReference type="EMBL" id="EHR59136.1"/>
    </source>
</evidence>
<dbReference type="HOGENOM" id="CLU_072501_0_0_11"/>
<name>H5XCD0_9PSEU</name>